<evidence type="ECO:0000256" key="5">
    <source>
        <dbReference type="ARBA" id="ARBA00023316"/>
    </source>
</evidence>
<dbReference type="Proteomes" id="UP000547510">
    <property type="component" value="Unassembled WGS sequence"/>
</dbReference>
<dbReference type="GO" id="GO:0005576">
    <property type="term" value="C:extracellular region"/>
    <property type="evidence" value="ECO:0007669"/>
    <property type="project" value="TreeGrafter"/>
</dbReference>
<dbReference type="EMBL" id="JACHJN010000004">
    <property type="protein sequence ID" value="MBB5956248.1"/>
    <property type="molecule type" value="Genomic_DNA"/>
</dbReference>
<dbReference type="PROSITE" id="PS52029">
    <property type="entry name" value="LD_TPASE"/>
    <property type="match status" value="1"/>
</dbReference>
<dbReference type="Gene3D" id="2.40.440.10">
    <property type="entry name" value="L,D-transpeptidase catalytic domain-like"/>
    <property type="match status" value="1"/>
</dbReference>
<feature type="active site" description="Proton donor/acceptor" evidence="6">
    <location>
        <position position="84"/>
    </location>
</feature>
<protein>
    <submittedName>
        <fullName evidence="8">Lipoprotein-anchoring transpeptidase ErfK/SrfK</fullName>
    </submittedName>
</protein>
<feature type="active site" description="Nucleophile" evidence="6">
    <location>
        <position position="95"/>
    </location>
</feature>
<dbReference type="InterPro" id="IPR005490">
    <property type="entry name" value="LD_TPept_cat_dom"/>
</dbReference>
<dbReference type="UniPathway" id="UPA00219"/>
<dbReference type="SUPFAM" id="SSF141523">
    <property type="entry name" value="L,D-transpeptidase catalytic domain-like"/>
    <property type="match status" value="1"/>
</dbReference>
<keyword evidence="8" id="KW-0449">Lipoprotein</keyword>
<evidence type="ECO:0000313" key="9">
    <source>
        <dbReference type="Proteomes" id="UP000547510"/>
    </source>
</evidence>
<keyword evidence="2" id="KW-0808">Transferase</keyword>
<dbReference type="AlphaFoldDB" id="A0A841CJ89"/>
<dbReference type="GO" id="GO:0016740">
    <property type="term" value="F:transferase activity"/>
    <property type="evidence" value="ECO:0007669"/>
    <property type="project" value="UniProtKB-KW"/>
</dbReference>
<comment type="caution">
    <text evidence="8">The sequence shown here is derived from an EMBL/GenBank/DDBJ whole genome shotgun (WGS) entry which is preliminary data.</text>
</comment>
<proteinExistence type="predicted"/>
<dbReference type="GO" id="GO:0008360">
    <property type="term" value="P:regulation of cell shape"/>
    <property type="evidence" value="ECO:0007669"/>
    <property type="project" value="UniProtKB-UniRule"/>
</dbReference>
<keyword evidence="9" id="KW-1185">Reference proteome</keyword>
<accession>A0A841CJ89</accession>
<evidence type="ECO:0000259" key="7">
    <source>
        <dbReference type="PROSITE" id="PS52029"/>
    </source>
</evidence>
<keyword evidence="4 6" id="KW-0573">Peptidoglycan synthesis</keyword>
<evidence type="ECO:0000256" key="6">
    <source>
        <dbReference type="PROSITE-ProRule" id="PRU01373"/>
    </source>
</evidence>
<evidence type="ECO:0000256" key="2">
    <source>
        <dbReference type="ARBA" id="ARBA00022679"/>
    </source>
</evidence>
<evidence type="ECO:0000256" key="1">
    <source>
        <dbReference type="ARBA" id="ARBA00004752"/>
    </source>
</evidence>
<dbReference type="Pfam" id="PF03734">
    <property type="entry name" value="YkuD"/>
    <property type="match status" value="1"/>
</dbReference>
<dbReference type="GO" id="GO:0071555">
    <property type="term" value="P:cell wall organization"/>
    <property type="evidence" value="ECO:0007669"/>
    <property type="project" value="UniProtKB-UniRule"/>
</dbReference>
<dbReference type="GO" id="GO:0071972">
    <property type="term" value="F:peptidoglycan L,D-transpeptidase activity"/>
    <property type="evidence" value="ECO:0007669"/>
    <property type="project" value="TreeGrafter"/>
</dbReference>
<dbReference type="PANTHER" id="PTHR30582:SF33">
    <property type="entry name" value="EXPORTED PROTEIN"/>
    <property type="match status" value="1"/>
</dbReference>
<reference evidence="8 9" key="1">
    <citation type="submission" date="2020-08" db="EMBL/GenBank/DDBJ databases">
        <title>Genomic Encyclopedia of Type Strains, Phase III (KMG-III): the genomes of soil and plant-associated and newly described type strains.</title>
        <authorList>
            <person name="Whitman W."/>
        </authorList>
    </citation>
    <scope>NUCLEOTIDE SEQUENCE [LARGE SCALE GENOMIC DNA]</scope>
    <source>
        <strain evidence="8 9">CECT 8640</strain>
    </source>
</reference>
<dbReference type="GO" id="GO:0018104">
    <property type="term" value="P:peptidoglycan-protein cross-linking"/>
    <property type="evidence" value="ECO:0007669"/>
    <property type="project" value="TreeGrafter"/>
</dbReference>
<dbReference type="InterPro" id="IPR038063">
    <property type="entry name" value="Transpep_catalytic_dom"/>
</dbReference>
<dbReference type="RefSeq" id="WP_184691059.1">
    <property type="nucleotide sequence ID" value="NZ_JACHJN010000004.1"/>
</dbReference>
<keyword evidence="3 6" id="KW-0133">Cell shape</keyword>
<name>A0A841CJ89_9PSEU</name>
<evidence type="ECO:0000313" key="8">
    <source>
        <dbReference type="EMBL" id="MBB5956248.1"/>
    </source>
</evidence>
<keyword evidence="5 6" id="KW-0961">Cell wall biogenesis/degradation</keyword>
<sequence>MTVEGTPCDITEGACVRLSTNESWLISGGRVEYGPVPITSGRPGYETPTGYFPVLHKVKDEWSRPYNAPMPYSTYFTNYGIAFHEGSLTDESHGCVHLSMDAATTYFESLQSGEQVQVVA</sequence>
<dbReference type="PANTHER" id="PTHR30582">
    <property type="entry name" value="L,D-TRANSPEPTIDASE"/>
    <property type="match status" value="1"/>
</dbReference>
<organism evidence="8 9">
    <name type="scientific">Saccharothrix tamanrassetensis</name>
    <dbReference type="NCBI Taxonomy" id="1051531"/>
    <lineage>
        <taxon>Bacteria</taxon>
        <taxon>Bacillati</taxon>
        <taxon>Actinomycetota</taxon>
        <taxon>Actinomycetes</taxon>
        <taxon>Pseudonocardiales</taxon>
        <taxon>Pseudonocardiaceae</taxon>
        <taxon>Saccharothrix</taxon>
    </lineage>
</organism>
<comment type="pathway">
    <text evidence="1 6">Cell wall biogenesis; peptidoglycan biosynthesis.</text>
</comment>
<evidence type="ECO:0000256" key="4">
    <source>
        <dbReference type="ARBA" id="ARBA00022984"/>
    </source>
</evidence>
<dbReference type="InterPro" id="IPR050979">
    <property type="entry name" value="LD-transpeptidase"/>
</dbReference>
<dbReference type="CDD" id="cd16913">
    <property type="entry name" value="YkuD_like"/>
    <property type="match status" value="1"/>
</dbReference>
<evidence type="ECO:0000256" key="3">
    <source>
        <dbReference type="ARBA" id="ARBA00022960"/>
    </source>
</evidence>
<gene>
    <name evidence="8" type="ORF">FHS29_002834</name>
</gene>
<feature type="domain" description="L,D-TPase catalytic" evidence="7">
    <location>
        <begin position="12"/>
        <end position="119"/>
    </location>
</feature>